<sequence length="123" mass="14075">MEFVHTEIGPICDGRIYDPIRKMCCGDALADIRTHLCHWPTGTLVDKSNFYHNKGCLTDKKLLCYRSGEGNGEKQVCRKYQQNIPVHLNCLDHHYIVAKFVRLKISNYSIQENGPIRLSDPGI</sequence>
<accession>A0ABP0GH31</accession>
<evidence type="ECO:0000313" key="2">
    <source>
        <dbReference type="Proteomes" id="UP001642483"/>
    </source>
</evidence>
<proteinExistence type="predicted"/>
<comment type="caution">
    <text evidence="1">The sequence shown here is derived from an EMBL/GenBank/DDBJ whole genome shotgun (WGS) entry which is preliminary data.</text>
</comment>
<reference evidence="1 2" key="1">
    <citation type="submission" date="2024-02" db="EMBL/GenBank/DDBJ databases">
        <authorList>
            <person name="Daric V."/>
            <person name="Darras S."/>
        </authorList>
    </citation>
    <scope>NUCLEOTIDE SEQUENCE [LARGE SCALE GENOMIC DNA]</scope>
</reference>
<organism evidence="1 2">
    <name type="scientific">Clavelina lepadiformis</name>
    <name type="common">Light-bulb sea squirt</name>
    <name type="synonym">Ascidia lepadiformis</name>
    <dbReference type="NCBI Taxonomy" id="159417"/>
    <lineage>
        <taxon>Eukaryota</taxon>
        <taxon>Metazoa</taxon>
        <taxon>Chordata</taxon>
        <taxon>Tunicata</taxon>
        <taxon>Ascidiacea</taxon>
        <taxon>Aplousobranchia</taxon>
        <taxon>Clavelinidae</taxon>
        <taxon>Clavelina</taxon>
    </lineage>
</organism>
<dbReference type="Proteomes" id="UP001642483">
    <property type="component" value="Unassembled WGS sequence"/>
</dbReference>
<keyword evidence="2" id="KW-1185">Reference proteome</keyword>
<evidence type="ECO:0000313" key="1">
    <source>
        <dbReference type="EMBL" id="CAK8689939.1"/>
    </source>
</evidence>
<gene>
    <name evidence="1" type="ORF">CVLEPA_LOCUS22591</name>
</gene>
<protein>
    <submittedName>
        <fullName evidence="1">Uncharacterized protein</fullName>
    </submittedName>
</protein>
<name>A0ABP0GH31_CLALP</name>
<dbReference type="EMBL" id="CAWYQH010000110">
    <property type="protein sequence ID" value="CAK8689939.1"/>
    <property type="molecule type" value="Genomic_DNA"/>
</dbReference>